<dbReference type="PANTHER" id="PTHR48098:SF1">
    <property type="entry name" value="DIACYLGLYCEROL ACYLTRANSFERASE_MYCOLYLTRANSFERASE AG85A"/>
    <property type="match status" value="1"/>
</dbReference>
<protein>
    <submittedName>
        <fullName evidence="2">Alpha/beta hydrolase family protein</fullName>
    </submittedName>
    <submittedName>
        <fullName evidence="3">Protein SipE</fullName>
    </submittedName>
    <submittedName>
        <fullName evidence="1">Putative tributyrin esterase</fullName>
    </submittedName>
</protein>
<dbReference type="Gene3D" id="3.40.50.1820">
    <property type="entry name" value="alpha/beta hydrolase"/>
    <property type="match status" value="1"/>
</dbReference>
<dbReference type="PATRIC" id="fig|1597.20.peg.389"/>
<dbReference type="InterPro" id="IPR050583">
    <property type="entry name" value="Mycobacterial_A85_antigen"/>
</dbReference>
<keyword evidence="2" id="KW-0378">Hydrolase</keyword>
<evidence type="ECO:0000313" key="5">
    <source>
        <dbReference type="Proteomes" id="UP001212327"/>
    </source>
</evidence>
<reference evidence="2 5" key="3">
    <citation type="submission" date="2023-01" db="EMBL/GenBank/DDBJ databases">
        <title>Complete genome sequence of Lacticaseibacillus paracasei SRCM217440 isolated from Makgeolli.</title>
        <authorList>
            <person name="Yang H.-G."/>
            <person name="Jeong S.-J."/>
            <person name="Ha G.-S."/>
            <person name="Yang H.-J."/>
            <person name="Jeong D.-Y."/>
        </authorList>
    </citation>
    <scope>NUCLEOTIDE SEQUENCE [LARGE SCALE GENOMIC DNA]</scope>
    <source>
        <strain evidence="2 5">SRCM217440</strain>
    </source>
</reference>
<dbReference type="GO" id="GO:0016787">
    <property type="term" value="F:hydrolase activity"/>
    <property type="evidence" value="ECO:0007669"/>
    <property type="project" value="UniProtKB-KW"/>
</dbReference>
<dbReference type="EMBL" id="LGIY01000036">
    <property type="protein sequence ID" value="POE39386.1"/>
    <property type="molecule type" value="Genomic_DNA"/>
</dbReference>
<dbReference type="Proteomes" id="UP000237433">
    <property type="component" value="Unassembled WGS sequence"/>
</dbReference>
<dbReference type="InterPro" id="IPR000801">
    <property type="entry name" value="Esterase-like"/>
</dbReference>
<dbReference type="AlphaFoldDB" id="A0A0K1MQH8"/>
<dbReference type="EMBL" id="JAQLSF010000001">
    <property type="protein sequence ID" value="MDB1563378.1"/>
    <property type="molecule type" value="Genomic_DNA"/>
</dbReference>
<reference evidence="3 4" key="2">
    <citation type="journal article" date="2015" name="J. Am. Soc. Brew. Chem.">
        <title>Dissolved carbon dioxide selects for lactic acid bacteria able to grow in and spoil packaged beer.</title>
        <authorList>
            <person name="Bergsveinson J."/>
            <person name="Redekop A."/>
            <person name="Zoerb S."/>
            <person name="Ziola B."/>
        </authorList>
    </citation>
    <scope>NUCLEOTIDE SEQUENCE [LARGE SCALE GENOMIC DNA]</scope>
    <source>
        <strain evidence="3 4">CCC B1205</strain>
    </source>
</reference>
<dbReference type="EMBL" id="LN846901">
    <property type="protein sequence ID" value="CRL16942.1"/>
    <property type="molecule type" value="Genomic_DNA"/>
</dbReference>
<dbReference type="RefSeq" id="WP_003586712.1">
    <property type="nucleotide sequence ID" value="NZ_AFYO01000012.1"/>
</dbReference>
<name>A0A0K1MQH8_LACPA</name>
<organism evidence="1">
    <name type="scientific">Lacticaseibacillus paracasei</name>
    <name type="common">Lactobacillus paracasei</name>
    <dbReference type="NCBI Taxonomy" id="1597"/>
    <lineage>
        <taxon>Bacteria</taxon>
        <taxon>Bacillati</taxon>
        <taxon>Bacillota</taxon>
        <taxon>Bacilli</taxon>
        <taxon>Lactobacillales</taxon>
        <taxon>Lactobacillaceae</taxon>
        <taxon>Lacticaseibacillus</taxon>
    </lineage>
</organism>
<accession>A0A0K1MQH8</accession>
<proteinExistence type="predicted"/>
<dbReference type="GO" id="GO:0016747">
    <property type="term" value="F:acyltransferase activity, transferring groups other than amino-acyl groups"/>
    <property type="evidence" value="ECO:0007669"/>
    <property type="project" value="TreeGrafter"/>
</dbReference>
<dbReference type="SUPFAM" id="SSF53474">
    <property type="entry name" value="alpha/beta-Hydrolases"/>
    <property type="match status" value="1"/>
</dbReference>
<dbReference type="InterPro" id="IPR029058">
    <property type="entry name" value="AB_hydrolase_fold"/>
</dbReference>
<dbReference type="Proteomes" id="UP001212327">
    <property type="component" value="Unassembled WGS sequence"/>
</dbReference>
<reference evidence="1" key="1">
    <citation type="journal article" date="2015" name="Front. Microbiol.">
        <title>The vaginal isolate Lactobacillus paracasei LPC-S01 (DSM 26760) is suitable for oral administration.</title>
        <authorList>
            <person name="Balzaretti S."/>
            <person name="Taverniti V."/>
            <person name="Rondini G."/>
            <person name="Marcolegio G."/>
            <person name="Minuzzo M."/>
            <person name="Remagni M.C."/>
            <person name="Fiore W."/>
            <person name="Arioli S."/>
            <person name="Guglielmetti S."/>
        </authorList>
    </citation>
    <scope>NUCLEOTIDE SEQUENCE</scope>
    <source>
        <strain evidence="1">LPC-S01</strain>
    </source>
</reference>
<evidence type="ECO:0000313" key="3">
    <source>
        <dbReference type="EMBL" id="POE39386.1"/>
    </source>
</evidence>
<dbReference type="PANTHER" id="PTHR48098">
    <property type="entry name" value="ENTEROCHELIN ESTERASE-RELATED"/>
    <property type="match status" value="1"/>
</dbReference>
<evidence type="ECO:0000313" key="1">
    <source>
        <dbReference type="EMBL" id="CRL16942.1"/>
    </source>
</evidence>
<dbReference type="Pfam" id="PF00756">
    <property type="entry name" value="Esterase"/>
    <property type="match status" value="1"/>
</dbReference>
<evidence type="ECO:0000313" key="2">
    <source>
        <dbReference type="EMBL" id="MDB1563378.1"/>
    </source>
</evidence>
<sequence length="267" mass="30953">MSLLHLDFKSTALRHSTSLYAIIPEVTENFSRDQYQVLYLLHGMGDDYTKWVRRTNIEQYVRNYQLVVISAGFANSFYTNMKHGDDYWTFLTEELPSITNKLFSISHDRKDHFVAGMSMGGFGAFKWAINKPEMFEVAGSFSGVLDPTAFFNDHDKGLLTALHLTGSEHYLKDVYDQVWGHGTTLAKTKNDLSWLLTHQQDQELPELYQYCGTEDPILQFNQKFADTADSLPSIRHNFYKSPGHHDWNYWDSCIHDFLEKLPLRMAN</sequence>
<gene>
    <name evidence="3" type="ORF">ACX51_14365</name>
    <name evidence="2" type="ORF">PGA78_01065</name>
</gene>
<evidence type="ECO:0000313" key="4">
    <source>
        <dbReference type="Proteomes" id="UP000237433"/>
    </source>
</evidence>